<keyword evidence="10" id="KW-1133">Transmembrane helix</keyword>
<evidence type="ECO:0000313" key="12">
    <source>
        <dbReference type="EMBL" id="VEL23549.1"/>
    </source>
</evidence>
<evidence type="ECO:0000259" key="11">
    <source>
        <dbReference type="Pfam" id="PF01087"/>
    </source>
</evidence>
<accession>A0A3S5A9L9</accession>
<comment type="caution">
    <text evidence="12">The sequence shown here is derived from an EMBL/GenBank/DDBJ whole genome shotgun (WGS) entry which is preliminary data.</text>
</comment>
<dbReference type="AlphaFoldDB" id="A0A3S5A9L9"/>
<evidence type="ECO:0000256" key="9">
    <source>
        <dbReference type="SAM" id="MobiDB-lite"/>
    </source>
</evidence>
<protein>
    <recommendedName>
        <fullName evidence="8">UDP-glucose--hexose-1-phosphate uridylyltransferase</fullName>
        <ecNumber evidence="3">2.7.7.12</ecNumber>
    </recommendedName>
    <alternativeName>
        <fullName evidence="8">UDP-glucose--hexose-1-phosphate uridylyltransferase</fullName>
    </alternativeName>
</protein>
<dbReference type="InterPro" id="IPR036265">
    <property type="entry name" value="HIT-like_sf"/>
</dbReference>
<dbReference type="GO" id="GO:0008270">
    <property type="term" value="F:zinc ion binding"/>
    <property type="evidence" value="ECO:0007669"/>
    <property type="project" value="InterPro"/>
</dbReference>
<dbReference type="InterPro" id="IPR001937">
    <property type="entry name" value="GalP_UDPtransf1"/>
</dbReference>
<feature type="domain" description="Galactose-1-phosphate uridyl transferase N-terminal" evidence="11">
    <location>
        <begin position="15"/>
        <end position="95"/>
    </location>
</feature>
<evidence type="ECO:0000256" key="10">
    <source>
        <dbReference type="SAM" id="Phobius"/>
    </source>
</evidence>
<dbReference type="PROSITE" id="PS00117">
    <property type="entry name" value="GAL_P_UDP_TRANSF_I"/>
    <property type="match status" value="1"/>
</dbReference>
<dbReference type="Proteomes" id="UP000784294">
    <property type="component" value="Unassembled WGS sequence"/>
</dbReference>
<organism evidence="12 13">
    <name type="scientific">Protopolystoma xenopodis</name>
    <dbReference type="NCBI Taxonomy" id="117903"/>
    <lineage>
        <taxon>Eukaryota</taxon>
        <taxon>Metazoa</taxon>
        <taxon>Spiralia</taxon>
        <taxon>Lophotrochozoa</taxon>
        <taxon>Platyhelminthes</taxon>
        <taxon>Monogenea</taxon>
        <taxon>Polyopisthocotylea</taxon>
        <taxon>Polystomatidea</taxon>
        <taxon>Polystomatidae</taxon>
        <taxon>Protopolystoma</taxon>
    </lineage>
</organism>
<evidence type="ECO:0000256" key="5">
    <source>
        <dbReference type="ARBA" id="ARBA00022695"/>
    </source>
</evidence>
<keyword evidence="10" id="KW-0812">Transmembrane</keyword>
<gene>
    <name evidence="12" type="ORF">PXEA_LOCUS16989</name>
</gene>
<evidence type="ECO:0000256" key="6">
    <source>
        <dbReference type="ARBA" id="ARBA00023144"/>
    </source>
</evidence>
<evidence type="ECO:0000256" key="4">
    <source>
        <dbReference type="ARBA" id="ARBA00022679"/>
    </source>
</evidence>
<dbReference type="OrthoDB" id="418412at2759"/>
<evidence type="ECO:0000256" key="2">
    <source>
        <dbReference type="ARBA" id="ARBA00004947"/>
    </source>
</evidence>
<proteinExistence type="predicted"/>
<sequence>MDQMDEELNNTGSSPDSDPLFAWSPAKGECKVMCFHPRSELHLASMSTDDIKQIIDCWCLLTQEYASDGRFKWIQIFENRGELMGSSNPHPHCQVCIDIDISKKIKQLLLIFTPISLSTLYISFLQKN</sequence>
<evidence type="ECO:0000256" key="7">
    <source>
        <dbReference type="ARBA" id="ARBA00023277"/>
    </source>
</evidence>
<dbReference type="GO" id="GO:0033499">
    <property type="term" value="P:galactose catabolic process via UDP-galactose, Leloir pathway"/>
    <property type="evidence" value="ECO:0007669"/>
    <property type="project" value="TreeGrafter"/>
</dbReference>
<name>A0A3S5A9L9_9PLAT</name>
<comment type="catalytic activity">
    <reaction evidence="1">
        <text>alpha-D-galactose 1-phosphate + UDP-alpha-D-glucose = alpha-D-glucose 1-phosphate + UDP-alpha-D-galactose</text>
        <dbReference type="Rhea" id="RHEA:13989"/>
        <dbReference type="ChEBI" id="CHEBI:58336"/>
        <dbReference type="ChEBI" id="CHEBI:58601"/>
        <dbReference type="ChEBI" id="CHEBI:58885"/>
        <dbReference type="ChEBI" id="CHEBI:66914"/>
        <dbReference type="EC" id="2.7.7.12"/>
    </reaction>
</comment>
<evidence type="ECO:0000256" key="3">
    <source>
        <dbReference type="ARBA" id="ARBA00012384"/>
    </source>
</evidence>
<dbReference type="PANTHER" id="PTHR11943:SF1">
    <property type="entry name" value="GALACTOSE-1-PHOSPHATE URIDYLYLTRANSFERASE"/>
    <property type="match status" value="1"/>
</dbReference>
<dbReference type="EC" id="2.7.7.12" evidence="3"/>
<keyword evidence="13" id="KW-1185">Reference proteome</keyword>
<dbReference type="Gene3D" id="3.30.428.10">
    <property type="entry name" value="HIT-like"/>
    <property type="match status" value="1"/>
</dbReference>
<feature type="region of interest" description="Disordered" evidence="9">
    <location>
        <begin position="1"/>
        <end position="20"/>
    </location>
</feature>
<dbReference type="SUPFAM" id="SSF54197">
    <property type="entry name" value="HIT-like"/>
    <property type="match status" value="1"/>
</dbReference>
<dbReference type="Pfam" id="PF01087">
    <property type="entry name" value="GalP_UDP_transf"/>
    <property type="match status" value="1"/>
</dbReference>
<evidence type="ECO:0000256" key="8">
    <source>
        <dbReference type="ARBA" id="ARBA00030549"/>
    </source>
</evidence>
<dbReference type="EMBL" id="CAAALY010062525">
    <property type="protein sequence ID" value="VEL23549.1"/>
    <property type="molecule type" value="Genomic_DNA"/>
</dbReference>
<comment type="pathway">
    <text evidence="2">Carbohydrate metabolism; galactose metabolism.</text>
</comment>
<dbReference type="PANTHER" id="PTHR11943">
    <property type="entry name" value="GALACTOSE-1-PHOSPHATE URIDYLYLTRANSFERASE"/>
    <property type="match status" value="1"/>
</dbReference>
<feature type="transmembrane region" description="Helical" evidence="10">
    <location>
        <begin position="108"/>
        <end position="125"/>
    </location>
</feature>
<dbReference type="InterPro" id="IPR005849">
    <property type="entry name" value="GalP_Utransf_N"/>
</dbReference>
<keyword evidence="7" id="KW-0119">Carbohydrate metabolism</keyword>
<keyword evidence="10" id="KW-0472">Membrane</keyword>
<keyword evidence="5" id="KW-0548">Nucleotidyltransferase</keyword>
<dbReference type="InterPro" id="IPR019779">
    <property type="entry name" value="GalP_UDPtransf1_His-AS"/>
</dbReference>
<keyword evidence="4" id="KW-0808">Transferase</keyword>
<evidence type="ECO:0000256" key="1">
    <source>
        <dbReference type="ARBA" id="ARBA00001107"/>
    </source>
</evidence>
<keyword evidence="6" id="KW-0299">Galactose metabolism</keyword>
<evidence type="ECO:0000313" key="13">
    <source>
        <dbReference type="Proteomes" id="UP000784294"/>
    </source>
</evidence>
<reference evidence="12" key="1">
    <citation type="submission" date="2018-11" db="EMBL/GenBank/DDBJ databases">
        <authorList>
            <consortium name="Pathogen Informatics"/>
        </authorList>
    </citation>
    <scope>NUCLEOTIDE SEQUENCE</scope>
</reference>
<dbReference type="GO" id="GO:0005737">
    <property type="term" value="C:cytoplasm"/>
    <property type="evidence" value="ECO:0007669"/>
    <property type="project" value="TreeGrafter"/>
</dbReference>
<dbReference type="GO" id="GO:0008108">
    <property type="term" value="F:UDP-glucose:hexose-1-phosphate uridylyltransferase activity"/>
    <property type="evidence" value="ECO:0007669"/>
    <property type="project" value="UniProtKB-EC"/>
</dbReference>